<evidence type="ECO:0000256" key="3">
    <source>
        <dbReference type="ARBA" id="ARBA00022448"/>
    </source>
</evidence>
<dbReference type="GO" id="GO:0005802">
    <property type="term" value="C:trans-Golgi network"/>
    <property type="evidence" value="ECO:0007669"/>
    <property type="project" value="TreeGrafter"/>
</dbReference>
<dbReference type="GO" id="GO:0006895">
    <property type="term" value="P:Golgi to endosome transport"/>
    <property type="evidence" value="ECO:0007669"/>
    <property type="project" value="TreeGrafter"/>
</dbReference>
<name>A0A383WIE4_TETOB</name>
<dbReference type="AlphaFoldDB" id="A0A383WIE4"/>
<dbReference type="GO" id="GO:0043001">
    <property type="term" value="P:Golgi to plasma membrane protein transport"/>
    <property type="evidence" value="ECO:0007669"/>
    <property type="project" value="TreeGrafter"/>
</dbReference>
<keyword evidence="5" id="KW-0653">Protein transport</keyword>
<dbReference type="STRING" id="3088.A0A383WIE4"/>
<evidence type="ECO:0000256" key="7">
    <source>
        <dbReference type="ARBA" id="ARBA00023034"/>
    </source>
</evidence>
<dbReference type="PANTHER" id="PTHR12952">
    <property type="entry name" value="SYS1"/>
    <property type="match status" value="1"/>
</dbReference>
<keyword evidence="6 10" id="KW-1133">Transmembrane helix</keyword>
<protein>
    <recommendedName>
        <fullName evidence="13">Protein SYS1 homolog</fullName>
    </recommendedName>
</protein>
<proteinExistence type="inferred from homology"/>
<evidence type="ECO:0000256" key="9">
    <source>
        <dbReference type="SAM" id="MobiDB-lite"/>
    </source>
</evidence>
<evidence type="ECO:0000313" key="11">
    <source>
        <dbReference type="EMBL" id="SZX76992.1"/>
    </source>
</evidence>
<dbReference type="EMBL" id="FNXT01001271">
    <property type="protein sequence ID" value="SZX76992.1"/>
    <property type="molecule type" value="Genomic_DNA"/>
</dbReference>
<keyword evidence="3" id="KW-0813">Transport</keyword>
<feature type="transmembrane region" description="Helical" evidence="10">
    <location>
        <begin position="65"/>
        <end position="83"/>
    </location>
</feature>
<feature type="transmembrane region" description="Helical" evidence="10">
    <location>
        <begin position="90"/>
        <end position="109"/>
    </location>
</feature>
<dbReference type="Pfam" id="PF09801">
    <property type="entry name" value="SYS1"/>
    <property type="match status" value="1"/>
</dbReference>
<sequence>MFYGSNTWDPVLITSQIVCVQCLFYISLGILQAIILGPILGHITVDYMFDWGHINFKAKLGWLNWMTHILNSVAAAGVLAWIVERAKKCLDYGATCYIWHCIFVWWYSSSWPASTAWWIANGVGFVVMVLLGEWFCVRREMQDIPLSIHKWGSRKESGAIMQPIPTEDPDQLPPKPRLRPNTMQRPAAVAAAAAASSGSPLGAGASAAGMQLPVPGGARPPSLLQMATINSSSNARDSVTGRKKMVSRPGSAVNLAAAQRAVPVADADSP</sequence>
<evidence type="ECO:0000313" key="12">
    <source>
        <dbReference type="Proteomes" id="UP000256970"/>
    </source>
</evidence>
<comment type="subcellular location">
    <subcellularLocation>
        <location evidence="1">Golgi apparatus membrane</location>
        <topology evidence="1">Multi-pass membrane protein</topology>
    </subcellularLocation>
</comment>
<gene>
    <name evidence="11" type="ORF">BQ4739_LOCUS17353</name>
</gene>
<feature type="compositionally biased region" description="Polar residues" evidence="9">
    <location>
        <begin position="225"/>
        <end position="237"/>
    </location>
</feature>
<organism evidence="11 12">
    <name type="scientific">Tetradesmus obliquus</name>
    <name type="common">Green alga</name>
    <name type="synonym">Acutodesmus obliquus</name>
    <dbReference type="NCBI Taxonomy" id="3088"/>
    <lineage>
        <taxon>Eukaryota</taxon>
        <taxon>Viridiplantae</taxon>
        <taxon>Chlorophyta</taxon>
        <taxon>core chlorophytes</taxon>
        <taxon>Chlorophyceae</taxon>
        <taxon>CS clade</taxon>
        <taxon>Sphaeropleales</taxon>
        <taxon>Scenedesmaceae</taxon>
        <taxon>Tetradesmus</taxon>
    </lineage>
</organism>
<evidence type="ECO:0000256" key="2">
    <source>
        <dbReference type="ARBA" id="ARBA00008160"/>
    </source>
</evidence>
<evidence type="ECO:0000256" key="10">
    <source>
        <dbReference type="SAM" id="Phobius"/>
    </source>
</evidence>
<dbReference type="GO" id="GO:0034067">
    <property type="term" value="P:protein localization to Golgi apparatus"/>
    <property type="evidence" value="ECO:0007669"/>
    <property type="project" value="TreeGrafter"/>
</dbReference>
<keyword evidence="8 10" id="KW-0472">Membrane</keyword>
<dbReference type="PANTHER" id="PTHR12952:SF0">
    <property type="entry name" value="PROTEIN SYS1 HOMOLOG"/>
    <property type="match status" value="1"/>
</dbReference>
<comment type="similarity">
    <text evidence="2">Belongs to the SYS1 family.</text>
</comment>
<keyword evidence="12" id="KW-1185">Reference proteome</keyword>
<evidence type="ECO:0000256" key="1">
    <source>
        <dbReference type="ARBA" id="ARBA00004653"/>
    </source>
</evidence>
<accession>A0A383WIE4</accession>
<feature type="transmembrane region" description="Helical" evidence="10">
    <location>
        <begin position="115"/>
        <end position="137"/>
    </location>
</feature>
<reference evidence="11 12" key="1">
    <citation type="submission" date="2016-10" db="EMBL/GenBank/DDBJ databases">
        <authorList>
            <person name="Cai Z."/>
        </authorList>
    </citation>
    <scope>NUCLEOTIDE SEQUENCE [LARGE SCALE GENOMIC DNA]</scope>
</reference>
<dbReference type="GO" id="GO:0000139">
    <property type="term" value="C:Golgi membrane"/>
    <property type="evidence" value="ECO:0007669"/>
    <property type="project" value="UniProtKB-SubCell"/>
</dbReference>
<feature type="region of interest" description="Disordered" evidence="9">
    <location>
        <begin position="160"/>
        <end position="185"/>
    </location>
</feature>
<feature type="region of interest" description="Disordered" evidence="9">
    <location>
        <begin position="212"/>
        <end position="252"/>
    </location>
</feature>
<evidence type="ECO:0000256" key="8">
    <source>
        <dbReference type="ARBA" id="ARBA00023136"/>
    </source>
</evidence>
<evidence type="ECO:0000256" key="5">
    <source>
        <dbReference type="ARBA" id="ARBA00022927"/>
    </source>
</evidence>
<evidence type="ECO:0008006" key="13">
    <source>
        <dbReference type="Google" id="ProtNLM"/>
    </source>
</evidence>
<dbReference type="GO" id="GO:0005829">
    <property type="term" value="C:cytosol"/>
    <property type="evidence" value="ECO:0007669"/>
    <property type="project" value="GOC"/>
</dbReference>
<dbReference type="Proteomes" id="UP000256970">
    <property type="component" value="Unassembled WGS sequence"/>
</dbReference>
<evidence type="ECO:0000256" key="4">
    <source>
        <dbReference type="ARBA" id="ARBA00022692"/>
    </source>
</evidence>
<dbReference type="InterPro" id="IPR019185">
    <property type="entry name" value="Integral_membrane_SYS1-rel"/>
</dbReference>
<evidence type="ECO:0000256" key="6">
    <source>
        <dbReference type="ARBA" id="ARBA00022989"/>
    </source>
</evidence>
<keyword evidence="7" id="KW-0333">Golgi apparatus</keyword>
<keyword evidence="4 10" id="KW-0812">Transmembrane</keyword>
<feature type="transmembrane region" description="Helical" evidence="10">
    <location>
        <begin position="22"/>
        <end position="45"/>
    </location>
</feature>